<name>A0ABV2HWY9_9HYPH</name>
<comment type="caution">
    <text evidence="1">The sequence shown here is derived from an EMBL/GenBank/DDBJ whole genome shotgun (WGS) entry which is preliminary data.</text>
</comment>
<sequence>MVKRAATSRLVAALVLALVLVTQSVVGAFALGAAGAGQQLDVFGNPLCLNGSDHDNSSGSGTPDHSKTPSCCTFACSMFWPGIAAPANAGQVEPGLRIALRLAFTQHKAIDLREQGYRPGNPRAPPPQA</sequence>
<evidence type="ECO:0000313" key="2">
    <source>
        <dbReference type="Proteomes" id="UP001549036"/>
    </source>
</evidence>
<dbReference type="Proteomes" id="UP001549036">
    <property type="component" value="Unassembled WGS sequence"/>
</dbReference>
<evidence type="ECO:0000313" key="1">
    <source>
        <dbReference type="EMBL" id="MET3595135.1"/>
    </source>
</evidence>
<reference evidence="1 2" key="1">
    <citation type="submission" date="2024-06" db="EMBL/GenBank/DDBJ databases">
        <title>Genomic Encyclopedia of Type Strains, Phase IV (KMG-IV): sequencing the most valuable type-strain genomes for metagenomic binning, comparative biology and taxonomic classification.</title>
        <authorList>
            <person name="Goeker M."/>
        </authorList>
    </citation>
    <scope>NUCLEOTIDE SEQUENCE [LARGE SCALE GENOMIC DNA]</scope>
    <source>
        <strain evidence="1 2">DSM 29846</strain>
    </source>
</reference>
<keyword evidence="2" id="KW-1185">Reference proteome</keyword>
<dbReference type="RefSeq" id="WP_354416465.1">
    <property type="nucleotide sequence ID" value="NZ_JBEPLM010000009.1"/>
</dbReference>
<accession>A0ABV2HWY9</accession>
<evidence type="ECO:0008006" key="3">
    <source>
        <dbReference type="Google" id="ProtNLM"/>
    </source>
</evidence>
<organism evidence="1 2">
    <name type="scientific">Mesorhizobium shonense</name>
    <dbReference type="NCBI Taxonomy" id="1209948"/>
    <lineage>
        <taxon>Bacteria</taxon>
        <taxon>Pseudomonadati</taxon>
        <taxon>Pseudomonadota</taxon>
        <taxon>Alphaproteobacteria</taxon>
        <taxon>Hyphomicrobiales</taxon>
        <taxon>Phyllobacteriaceae</taxon>
        <taxon>Mesorhizobium</taxon>
    </lineage>
</organism>
<protein>
    <recommendedName>
        <fullName evidence="3">DUF2946 domain-containing protein</fullName>
    </recommendedName>
</protein>
<proteinExistence type="predicted"/>
<gene>
    <name evidence="1" type="ORF">ABID26_004547</name>
</gene>
<dbReference type="EMBL" id="JBEPLM010000009">
    <property type="protein sequence ID" value="MET3595135.1"/>
    <property type="molecule type" value="Genomic_DNA"/>
</dbReference>